<evidence type="ECO:0000313" key="5">
    <source>
        <dbReference type="EMBL" id="RAW22544.1"/>
    </source>
</evidence>
<organism evidence="5 6">
    <name type="scientific">Phytophthora cactorum</name>
    <dbReference type="NCBI Taxonomy" id="29920"/>
    <lineage>
        <taxon>Eukaryota</taxon>
        <taxon>Sar</taxon>
        <taxon>Stramenopiles</taxon>
        <taxon>Oomycota</taxon>
        <taxon>Peronosporomycetes</taxon>
        <taxon>Peronosporales</taxon>
        <taxon>Peronosporaceae</taxon>
        <taxon>Phytophthora</taxon>
    </lineage>
</organism>
<keyword evidence="6" id="KW-1185">Reference proteome</keyword>
<proteinExistence type="predicted"/>
<dbReference type="GO" id="GO:0003677">
    <property type="term" value="F:DNA binding"/>
    <property type="evidence" value="ECO:0007669"/>
    <property type="project" value="UniProtKB-KW"/>
</dbReference>
<dbReference type="VEuPathDB" id="FungiDB:PC110_g21012"/>
<dbReference type="PROSITE" id="PS51253">
    <property type="entry name" value="HTH_CENPB"/>
    <property type="match status" value="1"/>
</dbReference>
<dbReference type="OrthoDB" id="4327074at2759"/>
<feature type="domain" description="HTH CENPB-type" evidence="3">
    <location>
        <begin position="56"/>
        <end position="117"/>
    </location>
</feature>
<dbReference type="Proteomes" id="UP000251314">
    <property type="component" value="Unassembled WGS sequence"/>
</dbReference>
<evidence type="ECO:0000313" key="6">
    <source>
        <dbReference type="Proteomes" id="UP000251314"/>
    </source>
</evidence>
<reference evidence="5 6" key="1">
    <citation type="submission" date="2018-01" db="EMBL/GenBank/DDBJ databases">
        <title>Draft genome of the strawberry crown rot pathogen Phytophthora cactorum.</title>
        <authorList>
            <person name="Armitage A.D."/>
            <person name="Lysoe E."/>
            <person name="Nellist C.F."/>
            <person name="Harrison R.J."/>
            <person name="Brurberg M.B."/>
        </authorList>
    </citation>
    <scope>NUCLEOTIDE SEQUENCE [LARGE SCALE GENOMIC DNA]</scope>
    <source>
        <strain evidence="5 6">10300</strain>
    </source>
</reference>
<dbReference type="EMBL" id="MJFZ01001282">
    <property type="protein sequence ID" value="RAW22544.1"/>
    <property type="molecule type" value="Genomic_DNA"/>
</dbReference>
<protein>
    <recommendedName>
        <fullName evidence="3">HTH CENPB-type domain-containing protein</fullName>
    </recommendedName>
</protein>
<comment type="caution">
    <text evidence="5">The sequence shown here is derived from an EMBL/GenBank/DDBJ whole genome shotgun (WGS) entry which is preliminary data.</text>
</comment>
<accession>A0A329RDF5</accession>
<evidence type="ECO:0000256" key="1">
    <source>
        <dbReference type="ARBA" id="ARBA00023125"/>
    </source>
</evidence>
<name>A0A329RDF5_9STRA</name>
<reference evidence="4" key="2">
    <citation type="submission" date="2018-10" db="EMBL/GenBank/DDBJ databases">
        <title>Effector identification in a new, highly contiguous assembly of the strawberry crown rot pathogen Phytophthora cactorum.</title>
        <authorList>
            <person name="Armitage A.D."/>
            <person name="Nellist C.F."/>
            <person name="Bates H."/>
            <person name="Vickerstaff R.J."/>
            <person name="Harrison R.J."/>
        </authorList>
    </citation>
    <scope>NUCLEOTIDE SEQUENCE</scope>
    <source>
        <strain evidence="4">4040</strain>
    </source>
</reference>
<keyword evidence="1" id="KW-0238">DNA-binding</keyword>
<sequence length="117" mass="13151">MGKHRAKYGDKELDDAVQAVLAGAQLKVTSKERNITHRTLKRYVAAARKNAPIEANRRGPPPMLPKSSDDSVRDWILERQVSGHPVGRRDVIRKAQQIAELVCGVPVGEGWLRRFME</sequence>
<dbReference type="Proteomes" id="UP000736787">
    <property type="component" value="Unassembled WGS sequence"/>
</dbReference>
<dbReference type="InterPro" id="IPR006600">
    <property type="entry name" value="HTH_CenpB_DNA-bd_dom"/>
</dbReference>
<evidence type="ECO:0000313" key="4">
    <source>
        <dbReference type="EMBL" id="KAG2892642.1"/>
    </source>
</evidence>
<dbReference type="AlphaFoldDB" id="A0A329RDF5"/>
<evidence type="ECO:0000256" key="2">
    <source>
        <dbReference type="SAM" id="MobiDB-lite"/>
    </source>
</evidence>
<feature type="region of interest" description="Disordered" evidence="2">
    <location>
        <begin position="51"/>
        <end position="71"/>
    </location>
</feature>
<gene>
    <name evidence="5" type="ORF">PC110_g21012</name>
    <name evidence="4" type="ORF">PC117_g23974</name>
</gene>
<dbReference type="Pfam" id="PF03221">
    <property type="entry name" value="HTH_Tnp_Tc5"/>
    <property type="match status" value="1"/>
</dbReference>
<dbReference type="EMBL" id="RCMK01001526">
    <property type="protein sequence ID" value="KAG2892642.1"/>
    <property type="molecule type" value="Genomic_DNA"/>
</dbReference>
<evidence type="ECO:0000259" key="3">
    <source>
        <dbReference type="PROSITE" id="PS51253"/>
    </source>
</evidence>